<evidence type="ECO:0000256" key="7">
    <source>
        <dbReference type="ARBA" id="ARBA00022840"/>
    </source>
</evidence>
<comment type="function">
    <text evidence="2 10 12">Catalyzes the transfer of a dimethylallyl group onto the adenine at position 37 in tRNAs that read codons beginning with uridine, leading to the formation of N6-(dimethylallyl)adenosine (i(6)A).</text>
</comment>
<dbReference type="NCBIfam" id="TIGR00174">
    <property type="entry name" value="miaA"/>
    <property type="match status" value="1"/>
</dbReference>
<dbReference type="InterPro" id="IPR039657">
    <property type="entry name" value="Dimethylallyltransferase"/>
</dbReference>
<reference evidence="14" key="1">
    <citation type="submission" date="2022-07" db="EMBL/GenBank/DDBJ databases">
        <title>Taxonomy of Novel Oxalotrophic and Methylotrophic Bacteria.</title>
        <authorList>
            <person name="Sahin N."/>
            <person name="Tani A."/>
        </authorList>
    </citation>
    <scope>NUCLEOTIDE SEQUENCE</scope>
    <source>
        <strain evidence="14">AM327</strain>
    </source>
</reference>
<evidence type="ECO:0000256" key="11">
    <source>
        <dbReference type="RuleBase" id="RU003783"/>
    </source>
</evidence>
<dbReference type="Gene3D" id="1.10.20.140">
    <property type="match status" value="1"/>
</dbReference>
<evidence type="ECO:0000256" key="8">
    <source>
        <dbReference type="ARBA" id="ARBA00022842"/>
    </source>
</evidence>
<feature type="binding site" evidence="10">
    <location>
        <begin position="34"/>
        <end position="39"/>
    </location>
    <ligand>
        <name>substrate</name>
    </ligand>
</feature>
<sequence>MRRKIVAFKIGYKKVYKSLKLDKTKYIICVVGPTAIGKTALGIKLANYFDTEIISADSRQFFKEMAIGTAVPSSDELSAAKHHFIQHISITENYSVGDFERDGLELLNKLFKTKDIVVVVGGSGLYVDALVKGLDYFPEVSPSIREELNQKAIEELQVLLLEKDPDYYNKVDINNPHRLVRALEICIGTGKTYSSFLNTGNGSRNFKSIYVGLEADREVIYDRINRRVDIMVDSGLLHEVEQLNDYKHLNALQTVGYREFFNYLKGDWTLEFAIDEVKKNTRRFAKRQLTWFRRNEKIHWFNYDMTIDRIKNKIDTLIKTSK</sequence>
<evidence type="ECO:0000313" key="14">
    <source>
        <dbReference type="EMBL" id="GLB51226.1"/>
    </source>
</evidence>
<evidence type="ECO:0000313" key="15">
    <source>
        <dbReference type="Proteomes" id="UP001143545"/>
    </source>
</evidence>
<evidence type="ECO:0000256" key="13">
    <source>
        <dbReference type="RuleBase" id="RU003785"/>
    </source>
</evidence>
<keyword evidence="7 10" id="KW-0067">ATP-binding</keyword>
<organism evidence="14 15">
    <name type="scientific">Neptunitalea chrysea</name>
    <dbReference type="NCBI Taxonomy" id="1647581"/>
    <lineage>
        <taxon>Bacteria</taxon>
        <taxon>Pseudomonadati</taxon>
        <taxon>Bacteroidota</taxon>
        <taxon>Flavobacteriia</taxon>
        <taxon>Flavobacteriales</taxon>
        <taxon>Flavobacteriaceae</taxon>
        <taxon>Neptunitalea</taxon>
    </lineage>
</organism>
<accession>A0A9W6B2M3</accession>
<dbReference type="Gene3D" id="3.40.50.300">
    <property type="entry name" value="P-loop containing nucleotide triphosphate hydrolases"/>
    <property type="match status" value="1"/>
</dbReference>
<keyword evidence="15" id="KW-1185">Reference proteome</keyword>
<dbReference type="InterPro" id="IPR027417">
    <property type="entry name" value="P-loop_NTPase"/>
</dbReference>
<dbReference type="EC" id="2.5.1.75" evidence="10"/>
<protein>
    <recommendedName>
        <fullName evidence="10">tRNA dimethylallyltransferase</fullName>
        <ecNumber evidence="10">2.5.1.75</ecNumber>
    </recommendedName>
    <alternativeName>
        <fullName evidence="10">Dimethylallyl diphosphate:tRNA dimethylallyltransferase</fullName>
        <shortName evidence="10">DMAPP:tRNA dimethylallyltransferase</shortName>
        <shortName evidence="10">DMATase</shortName>
    </alternativeName>
    <alternativeName>
        <fullName evidence="10">Isopentenyl-diphosphate:tRNA isopentenyltransferase</fullName>
        <shortName evidence="10">IPP transferase</shortName>
        <shortName evidence="10">IPPT</shortName>
        <shortName evidence="10">IPTase</shortName>
    </alternativeName>
</protein>
<keyword evidence="4 10" id="KW-0808">Transferase</keyword>
<dbReference type="GO" id="GO:0005524">
    <property type="term" value="F:ATP binding"/>
    <property type="evidence" value="ECO:0007669"/>
    <property type="project" value="UniProtKB-UniRule"/>
</dbReference>
<dbReference type="SUPFAM" id="SSF52540">
    <property type="entry name" value="P-loop containing nucleoside triphosphate hydrolases"/>
    <property type="match status" value="1"/>
</dbReference>
<dbReference type="InterPro" id="IPR018022">
    <property type="entry name" value="IPT"/>
</dbReference>
<dbReference type="PANTHER" id="PTHR11088:SF60">
    <property type="entry name" value="TRNA DIMETHYLALLYLTRANSFERASE"/>
    <property type="match status" value="1"/>
</dbReference>
<dbReference type="PANTHER" id="PTHR11088">
    <property type="entry name" value="TRNA DIMETHYLALLYLTRANSFERASE"/>
    <property type="match status" value="1"/>
</dbReference>
<feature type="binding site" evidence="10">
    <location>
        <begin position="32"/>
        <end position="39"/>
    </location>
    <ligand>
        <name>ATP</name>
        <dbReference type="ChEBI" id="CHEBI:30616"/>
    </ligand>
</feature>
<evidence type="ECO:0000256" key="5">
    <source>
        <dbReference type="ARBA" id="ARBA00022694"/>
    </source>
</evidence>
<keyword evidence="8 10" id="KW-0460">Magnesium</keyword>
<comment type="cofactor">
    <cofactor evidence="1 10">
        <name>Mg(2+)</name>
        <dbReference type="ChEBI" id="CHEBI:18420"/>
    </cofactor>
</comment>
<dbReference type="AlphaFoldDB" id="A0A9W6B2M3"/>
<comment type="similarity">
    <text evidence="3 10 13">Belongs to the IPP transferase family.</text>
</comment>
<evidence type="ECO:0000256" key="2">
    <source>
        <dbReference type="ARBA" id="ARBA00003213"/>
    </source>
</evidence>
<comment type="caution">
    <text evidence="14">The sequence shown here is derived from an EMBL/GenBank/DDBJ whole genome shotgun (WGS) entry which is preliminary data.</text>
</comment>
<evidence type="ECO:0000256" key="10">
    <source>
        <dbReference type="HAMAP-Rule" id="MF_00185"/>
    </source>
</evidence>
<gene>
    <name evidence="10 14" type="primary">miaA</name>
    <name evidence="14" type="ORF">NBRC110019_02650</name>
</gene>
<keyword evidence="5 10" id="KW-0819">tRNA processing</keyword>
<feature type="region of interest" description="Interaction with substrate tRNA" evidence="10">
    <location>
        <begin position="57"/>
        <end position="60"/>
    </location>
</feature>
<dbReference type="Proteomes" id="UP001143545">
    <property type="component" value="Unassembled WGS sequence"/>
</dbReference>
<evidence type="ECO:0000256" key="12">
    <source>
        <dbReference type="RuleBase" id="RU003784"/>
    </source>
</evidence>
<feature type="site" description="Interaction with substrate tRNA" evidence="10">
    <location>
        <position position="123"/>
    </location>
</feature>
<proteinExistence type="inferred from homology"/>
<evidence type="ECO:0000256" key="6">
    <source>
        <dbReference type="ARBA" id="ARBA00022741"/>
    </source>
</evidence>
<dbReference type="GO" id="GO:0052381">
    <property type="term" value="F:tRNA dimethylallyltransferase activity"/>
    <property type="evidence" value="ECO:0007669"/>
    <property type="project" value="UniProtKB-UniRule"/>
</dbReference>
<name>A0A9W6B2M3_9FLAO</name>
<comment type="catalytic activity">
    <reaction evidence="9 10 11">
        <text>adenosine(37) in tRNA + dimethylallyl diphosphate = N(6)-dimethylallyladenosine(37) in tRNA + diphosphate</text>
        <dbReference type="Rhea" id="RHEA:26482"/>
        <dbReference type="Rhea" id="RHEA-COMP:10162"/>
        <dbReference type="Rhea" id="RHEA-COMP:10375"/>
        <dbReference type="ChEBI" id="CHEBI:33019"/>
        <dbReference type="ChEBI" id="CHEBI:57623"/>
        <dbReference type="ChEBI" id="CHEBI:74411"/>
        <dbReference type="ChEBI" id="CHEBI:74415"/>
        <dbReference type="EC" id="2.5.1.75"/>
    </reaction>
</comment>
<dbReference type="EMBL" id="BRVP01000002">
    <property type="protein sequence ID" value="GLB51226.1"/>
    <property type="molecule type" value="Genomic_DNA"/>
</dbReference>
<evidence type="ECO:0000256" key="9">
    <source>
        <dbReference type="ARBA" id="ARBA00049563"/>
    </source>
</evidence>
<dbReference type="Pfam" id="PF01715">
    <property type="entry name" value="IPPT"/>
    <property type="match status" value="1"/>
</dbReference>
<feature type="site" description="Interaction with substrate tRNA" evidence="10">
    <location>
        <position position="145"/>
    </location>
</feature>
<dbReference type="HAMAP" id="MF_00185">
    <property type="entry name" value="IPP_trans"/>
    <property type="match status" value="1"/>
</dbReference>
<dbReference type="GO" id="GO:0006400">
    <property type="term" value="P:tRNA modification"/>
    <property type="evidence" value="ECO:0007669"/>
    <property type="project" value="TreeGrafter"/>
</dbReference>
<comment type="subunit">
    <text evidence="10">Monomer.</text>
</comment>
<keyword evidence="6 10" id="KW-0547">Nucleotide-binding</keyword>
<evidence type="ECO:0000256" key="1">
    <source>
        <dbReference type="ARBA" id="ARBA00001946"/>
    </source>
</evidence>
<evidence type="ECO:0000256" key="4">
    <source>
        <dbReference type="ARBA" id="ARBA00022679"/>
    </source>
</evidence>
<comment type="caution">
    <text evidence="10">Lacks conserved residue(s) required for the propagation of feature annotation.</text>
</comment>
<evidence type="ECO:0000256" key="3">
    <source>
        <dbReference type="ARBA" id="ARBA00005842"/>
    </source>
</evidence>